<evidence type="ECO:0000313" key="2">
    <source>
        <dbReference type="Proteomes" id="UP001396334"/>
    </source>
</evidence>
<evidence type="ECO:0000313" key="1">
    <source>
        <dbReference type="EMBL" id="KAK9009821.1"/>
    </source>
</evidence>
<proteinExistence type="predicted"/>
<accession>A0ABR2RA54</accession>
<dbReference type="Proteomes" id="UP001396334">
    <property type="component" value="Unassembled WGS sequence"/>
</dbReference>
<comment type="caution">
    <text evidence="1">The sequence shown here is derived from an EMBL/GenBank/DDBJ whole genome shotgun (WGS) entry which is preliminary data.</text>
</comment>
<reference evidence="1 2" key="1">
    <citation type="journal article" date="2024" name="G3 (Bethesda)">
        <title>Genome assembly of Hibiscus sabdariffa L. provides insights into metabolisms of medicinal natural products.</title>
        <authorList>
            <person name="Kim T."/>
        </authorList>
    </citation>
    <scope>NUCLEOTIDE SEQUENCE [LARGE SCALE GENOMIC DNA]</scope>
    <source>
        <strain evidence="1">TK-2024</strain>
        <tissue evidence="1">Old leaves</tissue>
    </source>
</reference>
<protein>
    <submittedName>
        <fullName evidence="1">Uncharacterized protein</fullName>
    </submittedName>
</protein>
<dbReference type="EMBL" id="JBBPBN010000024">
    <property type="protein sequence ID" value="KAK9009821.1"/>
    <property type="molecule type" value="Genomic_DNA"/>
</dbReference>
<name>A0ABR2RA54_9ROSI</name>
<keyword evidence="2" id="KW-1185">Reference proteome</keyword>
<organism evidence="1 2">
    <name type="scientific">Hibiscus sabdariffa</name>
    <name type="common">roselle</name>
    <dbReference type="NCBI Taxonomy" id="183260"/>
    <lineage>
        <taxon>Eukaryota</taxon>
        <taxon>Viridiplantae</taxon>
        <taxon>Streptophyta</taxon>
        <taxon>Embryophyta</taxon>
        <taxon>Tracheophyta</taxon>
        <taxon>Spermatophyta</taxon>
        <taxon>Magnoliopsida</taxon>
        <taxon>eudicotyledons</taxon>
        <taxon>Gunneridae</taxon>
        <taxon>Pentapetalae</taxon>
        <taxon>rosids</taxon>
        <taxon>malvids</taxon>
        <taxon>Malvales</taxon>
        <taxon>Malvaceae</taxon>
        <taxon>Malvoideae</taxon>
        <taxon>Hibiscus</taxon>
    </lineage>
</organism>
<sequence>MGEADLPGVRSAKIKAVRVPIKNKWLSDLVGEGLVNPFIITVMKSPNYGAFTLVSFVNIPVLVADAVFAGLRRLVLPSPAANSDSWIQRAIPGLHFRVSFTGKYDQRQNTKHMVMNCNS</sequence>
<gene>
    <name evidence="1" type="ORF">V6N11_036345</name>
</gene>